<dbReference type="Gene3D" id="3.10.430.100">
    <property type="entry name" value="Ribosomal protein L9, C-terminal domain"/>
    <property type="match status" value="1"/>
</dbReference>
<name>A0A3B0VGA2_9ZZZZ</name>
<keyword evidence="3" id="KW-0694">RNA-binding</keyword>
<dbReference type="GO" id="GO:0003735">
    <property type="term" value="F:structural constituent of ribosome"/>
    <property type="evidence" value="ECO:0007669"/>
    <property type="project" value="InterPro"/>
</dbReference>
<dbReference type="SUPFAM" id="SSF55653">
    <property type="entry name" value="Ribosomal protein L9 C-domain"/>
    <property type="match status" value="1"/>
</dbReference>
<evidence type="ECO:0000256" key="3">
    <source>
        <dbReference type="ARBA" id="ARBA00022884"/>
    </source>
</evidence>
<dbReference type="InterPro" id="IPR000244">
    <property type="entry name" value="Ribosomal_bL9"/>
</dbReference>
<organism evidence="7">
    <name type="scientific">hydrothermal vent metagenome</name>
    <dbReference type="NCBI Taxonomy" id="652676"/>
    <lineage>
        <taxon>unclassified sequences</taxon>
        <taxon>metagenomes</taxon>
        <taxon>ecological metagenomes</taxon>
    </lineage>
</organism>
<dbReference type="PANTHER" id="PTHR21368">
    <property type="entry name" value="50S RIBOSOMAL PROTEIN L9"/>
    <property type="match status" value="1"/>
</dbReference>
<dbReference type="InterPro" id="IPR020069">
    <property type="entry name" value="Ribosomal_bL9_C"/>
</dbReference>
<accession>A0A3B0VGA2</accession>
<dbReference type="GO" id="GO:0006412">
    <property type="term" value="P:translation"/>
    <property type="evidence" value="ECO:0007669"/>
    <property type="project" value="InterPro"/>
</dbReference>
<evidence type="ECO:0000256" key="2">
    <source>
        <dbReference type="ARBA" id="ARBA00022730"/>
    </source>
</evidence>
<comment type="similarity">
    <text evidence="1">Belongs to the bacterial ribosomal protein bL9 family.</text>
</comment>
<sequence>MEVILKETIDNLGREGDIVKVKAGYARNYLIPQKKAATVNKVNLALLKQGQEAIQARLERQKQSARTLSEKLSGITIRIACRVGEEDRLFGSVTAADIMEKLDTKGISVDRRSIVLGDPIKTLGETKVTIKVGYQTTTEITVQVIPEESGDQD</sequence>
<dbReference type="GO" id="GO:0019843">
    <property type="term" value="F:rRNA binding"/>
    <property type="evidence" value="ECO:0007669"/>
    <property type="project" value="UniProtKB-KW"/>
</dbReference>
<evidence type="ECO:0000313" key="7">
    <source>
        <dbReference type="EMBL" id="VAW35829.1"/>
    </source>
</evidence>
<dbReference type="GO" id="GO:0005840">
    <property type="term" value="C:ribosome"/>
    <property type="evidence" value="ECO:0007669"/>
    <property type="project" value="UniProtKB-KW"/>
</dbReference>
<dbReference type="PROSITE" id="PS00651">
    <property type="entry name" value="RIBOSOMAL_L9"/>
    <property type="match status" value="1"/>
</dbReference>
<dbReference type="Gene3D" id="3.40.5.10">
    <property type="entry name" value="Ribosomal protein L9, N-terminal domain"/>
    <property type="match status" value="1"/>
</dbReference>
<reference evidence="7" key="1">
    <citation type="submission" date="2018-06" db="EMBL/GenBank/DDBJ databases">
        <authorList>
            <person name="Zhirakovskaya E."/>
        </authorList>
    </citation>
    <scope>NUCLEOTIDE SEQUENCE</scope>
</reference>
<dbReference type="AlphaFoldDB" id="A0A3B0VGA2"/>
<dbReference type="GO" id="GO:1990904">
    <property type="term" value="C:ribonucleoprotein complex"/>
    <property type="evidence" value="ECO:0007669"/>
    <property type="project" value="UniProtKB-KW"/>
</dbReference>
<protein>
    <submittedName>
        <fullName evidence="7">LSU ribosomal protein L9p</fullName>
    </submittedName>
</protein>
<gene>
    <name evidence="7" type="ORF">MNBD_DELTA04-741</name>
</gene>
<dbReference type="EMBL" id="UOEY01000021">
    <property type="protein sequence ID" value="VAW35829.1"/>
    <property type="molecule type" value="Genomic_DNA"/>
</dbReference>
<dbReference type="HAMAP" id="MF_00503">
    <property type="entry name" value="Ribosomal_bL9"/>
    <property type="match status" value="1"/>
</dbReference>
<dbReference type="Pfam" id="PF01281">
    <property type="entry name" value="Ribosomal_L9_N"/>
    <property type="match status" value="1"/>
</dbReference>
<dbReference type="Pfam" id="PF03948">
    <property type="entry name" value="Ribosomal_L9_C"/>
    <property type="match status" value="1"/>
</dbReference>
<keyword evidence="2" id="KW-0699">rRNA-binding</keyword>
<evidence type="ECO:0000256" key="1">
    <source>
        <dbReference type="ARBA" id="ARBA00010605"/>
    </source>
</evidence>
<keyword evidence="5" id="KW-0687">Ribonucleoprotein</keyword>
<dbReference type="InterPro" id="IPR020594">
    <property type="entry name" value="Ribosomal_bL9_bac/chp"/>
</dbReference>
<evidence type="ECO:0000259" key="6">
    <source>
        <dbReference type="PROSITE" id="PS00651"/>
    </source>
</evidence>
<dbReference type="SUPFAM" id="SSF55658">
    <property type="entry name" value="L9 N-domain-like"/>
    <property type="match status" value="1"/>
</dbReference>
<feature type="domain" description="Ribosomal protein L9" evidence="6">
    <location>
        <begin position="13"/>
        <end position="40"/>
    </location>
</feature>
<dbReference type="InterPro" id="IPR036791">
    <property type="entry name" value="Ribosomal_bL9_C_sf"/>
</dbReference>
<proteinExistence type="inferred from homology"/>
<dbReference type="InterPro" id="IPR009027">
    <property type="entry name" value="Ribosomal_bL9/RNase_H1_N"/>
</dbReference>
<evidence type="ECO:0000256" key="4">
    <source>
        <dbReference type="ARBA" id="ARBA00022980"/>
    </source>
</evidence>
<dbReference type="InterPro" id="IPR036935">
    <property type="entry name" value="Ribosomal_bL9_N_sf"/>
</dbReference>
<dbReference type="NCBIfam" id="TIGR00158">
    <property type="entry name" value="L9"/>
    <property type="match status" value="1"/>
</dbReference>
<dbReference type="InterPro" id="IPR020070">
    <property type="entry name" value="Ribosomal_bL9_N"/>
</dbReference>
<keyword evidence="4 7" id="KW-0689">Ribosomal protein</keyword>
<evidence type="ECO:0000256" key="5">
    <source>
        <dbReference type="ARBA" id="ARBA00023274"/>
    </source>
</evidence>